<dbReference type="RefSeq" id="WP_182979413.1">
    <property type="nucleotide sequence ID" value="NZ_BAABGB010000005.1"/>
</dbReference>
<evidence type="ECO:0000313" key="4">
    <source>
        <dbReference type="Proteomes" id="UP000577891"/>
    </source>
</evidence>
<organism evidence="3 4">
    <name type="scientific">Gluconacetobacter asukensis</name>
    <dbReference type="NCBI Taxonomy" id="1017181"/>
    <lineage>
        <taxon>Bacteria</taxon>
        <taxon>Pseudomonadati</taxon>
        <taxon>Pseudomonadota</taxon>
        <taxon>Alphaproteobacteria</taxon>
        <taxon>Acetobacterales</taxon>
        <taxon>Acetobacteraceae</taxon>
        <taxon>Gluconacetobacter</taxon>
    </lineage>
</organism>
<reference evidence="3 4" key="1">
    <citation type="submission" date="2020-04" db="EMBL/GenBank/DDBJ databases">
        <title>Description of novel Gluconacetobacter.</title>
        <authorList>
            <person name="Sombolestani A."/>
        </authorList>
    </citation>
    <scope>NUCLEOTIDE SEQUENCE [LARGE SCALE GENOMIC DNA]</scope>
    <source>
        <strain evidence="3 4">LMG 27724</strain>
    </source>
</reference>
<sequence length="97" mass="10786">MTDATCADPRLEDHERRLTDLERGQTRIEAGQRDLSNKMSEMHGENRIRAEHLDRTVGVMSDQLSALASMRGWAKWAFVIGGSSFAGSVLSHFATLP</sequence>
<name>A0A7W4P0F9_9PROT</name>
<evidence type="ECO:0000256" key="2">
    <source>
        <dbReference type="SAM" id="Phobius"/>
    </source>
</evidence>
<evidence type="ECO:0000313" key="3">
    <source>
        <dbReference type="EMBL" id="MBB2172887.1"/>
    </source>
</evidence>
<evidence type="ECO:0000256" key="1">
    <source>
        <dbReference type="SAM" id="MobiDB-lite"/>
    </source>
</evidence>
<accession>A0A7W4P0F9</accession>
<keyword evidence="4" id="KW-1185">Reference proteome</keyword>
<dbReference type="AlphaFoldDB" id="A0A7W4P0F9"/>
<feature type="region of interest" description="Disordered" evidence="1">
    <location>
        <begin position="1"/>
        <end position="42"/>
    </location>
</feature>
<proteinExistence type="predicted"/>
<protein>
    <submittedName>
        <fullName evidence="3">Uncharacterized protein</fullName>
    </submittedName>
</protein>
<feature type="transmembrane region" description="Helical" evidence="2">
    <location>
        <begin position="73"/>
        <end position="94"/>
    </location>
</feature>
<feature type="compositionally biased region" description="Basic and acidic residues" evidence="1">
    <location>
        <begin position="9"/>
        <end position="42"/>
    </location>
</feature>
<gene>
    <name evidence="3" type="ORF">HLH35_12280</name>
</gene>
<keyword evidence="2" id="KW-1133">Transmembrane helix</keyword>
<keyword evidence="2" id="KW-0812">Transmembrane</keyword>
<comment type="caution">
    <text evidence="3">The sequence shown here is derived from an EMBL/GenBank/DDBJ whole genome shotgun (WGS) entry which is preliminary data.</text>
</comment>
<dbReference type="Proteomes" id="UP000577891">
    <property type="component" value="Unassembled WGS sequence"/>
</dbReference>
<dbReference type="EMBL" id="JABEQE010000010">
    <property type="protein sequence ID" value="MBB2172887.1"/>
    <property type="molecule type" value="Genomic_DNA"/>
</dbReference>
<keyword evidence="2" id="KW-0472">Membrane</keyword>